<dbReference type="InterPro" id="IPR000873">
    <property type="entry name" value="AMP-dep_synth/lig_dom"/>
</dbReference>
<dbReference type="GO" id="GO:0031956">
    <property type="term" value="F:medium-chain fatty acid-CoA ligase activity"/>
    <property type="evidence" value="ECO:0007669"/>
    <property type="project" value="TreeGrafter"/>
</dbReference>
<feature type="region of interest" description="Disordered" evidence="1">
    <location>
        <begin position="361"/>
        <end position="382"/>
    </location>
</feature>
<dbReference type="Gene3D" id="3.30.300.30">
    <property type="match status" value="1"/>
</dbReference>
<dbReference type="SUPFAM" id="SSF56801">
    <property type="entry name" value="Acetyl-CoA synthetase-like"/>
    <property type="match status" value="1"/>
</dbReference>
<accession>A0A022KY63</accession>
<organism evidence="3 4">
    <name type="scientific">Brachybacterium muris UCD-AY4</name>
    <dbReference type="NCBI Taxonomy" id="1249481"/>
    <lineage>
        <taxon>Bacteria</taxon>
        <taxon>Bacillati</taxon>
        <taxon>Actinomycetota</taxon>
        <taxon>Actinomycetes</taxon>
        <taxon>Micrococcales</taxon>
        <taxon>Dermabacteraceae</taxon>
        <taxon>Brachybacterium</taxon>
    </lineage>
</organism>
<comment type="caution">
    <text evidence="3">The sequence shown here is derived from an EMBL/GenBank/DDBJ whole genome shotgun (WGS) entry which is preliminary data.</text>
</comment>
<dbReference type="PANTHER" id="PTHR43201">
    <property type="entry name" value="ACYL-COA SYNTHETASE"/>
    <property type="match status" value="1"/>
</dbReference>
<dbReference type="Pfam" id="PF00501">
    <property type="entry name" value="AMP-binding"/>
    <property type="match status" value="1"/>
</dbReference>
<dbReference type="InterPro" id="IPR042099">
    <property type="entry name" value="ANL_N_sf"/>
</dbReference>
<reference evidence="3 4" key="1">
    <citation type="journal article" date="2013" name="Genome Announc.">
        <title>Draft genome sequence of an Actinobacterium, Brachybacterium muris strain UCD-AY4.</title>
        <authorList>
            <person name="Lo J.R."/>
            <person name="Lang J.M."/>
            <person name="Darling A.E."/>
            <person name="Eisen J.A."/>
            <person name="Coil D.A."/>
        </authorList>
    </citation>
    <scope>NUCLEOTIDE SEQUENCE [LARGE SCALE GENOMIC DNA]</scope>
    <source>
        <strain evidence="3 4">UCD-AY4</strain>
    </source>
</reference>
<dbReference type="InterPro" id="IPR045851">
    <property type="entry name" value="AMP-bd_C_sf"/>
</dbReference>
<dbReference type="RefSeq" id="WP_017822895.1">
    <property type="nucleotide sequence ID" value="NZ_AORC01000006.1"/>
</dbReference>
<name>A0A022KY63_9MICO</name>
<gene>
    <name evidence="3" type="ORF">D641_0105955</name>
</gene>
<protein>
    <submittedName>
        <fullName evidence="3">Acyl-CoA synthetase</fullName>
    </submittedName>
</protein>
<proteinExistence type="predicted"/>
<dbReference type="STRING" id="1249481.D641_0105955"/>
<sequence length="382" mass="40263">MRLIQAGSALRLRAGLRPRRVVLTDAHGELTARELQDIATLLRGRGDRAPRLTDLPADAPLRQVLATALASDGALDLRSSGSTGDPHLQHRGPLTPAQLRTLLDLARRIGLRPGVRIASAAPGVHGHGLLVALGALALGAPLVDLTHLRPAARVRLLRDTAPRILTGVPVHLADVLTADQARCEGRPLRIARVVSGSDVLAPDLRADLARHFRARVHDVYGTTETGSLTVDGRPLRGVRIREQHGLLHVRSPFTGARELVTDRGSVDARGRVVVTGRADGAVSSGGMLHHPKAVARLLAGHPGVAGVRLRLVDDQRYGTRTVAEVTVADTVDDSGTPGVEELRALVRDRLGAAAVPREVVLVSGPAPGDPDLSSPDGSPAPR</sequence>
<evidence type="ECO:0000256" key="1">
    <source>
        <dbReference type="SAM" id="MobiDB-lite"/>
    </source>
</evidence>
<evidence type="ECO:0000313" key="3">
    <source>
        <dbReference type="EMBL" id="EYT49900.1"/>
    </source>
</evidence>
<feature type="domain" description="AMP-dependent synthetase/ligase" evidence="2">
    <location>
        <begin position="77"/>
        <end position="230"/>
    </location>
</feature>
<dbReference type="AlphaFoldDB" id="A0A022KY63"/>
<dbReference type="PANTHER" id="PTHR43201:SF32">
    <property type="entry name" value="2-SUCCINYLBENZOATE--COA LIGASE, CHLOROPLASTIC_PEROXISOMAL"/>
    <property type="match status" value="1"/>
</dbReference>
<dbReference type="Proteomes" id="UP000019754">
    <property type="component" value="Unassembled WGS sequence"/>
</dbReference>
<dbReference type="HOGENOM" id="CLU_713045_0_0_11"/>
<keyword evidence="4" id="KW-1185">Reference proteome</keyword>
<evidence type="ECO:0000259" key="2">
    <source>
        <dbReference type="Pfam" id="PF00501"/>
    </source>
</evidence>
<dbReference type="EMBL" id="AORC01000006">
    <property type="protein sequence ID" value="EYT49900.1"/>
    <property type="molecule type" value="Genomic_DNA"/>
</dbReference>
<dbReference type="GO" id="GO:0006631">
    <property type="term" value="P:fatty acid metabolic process"/>
    <property type="evidence" value="ECO:0007669"/>
    <property type="project" value="TreeGrafter"/>
</dbReference>
<dbReference type="Gene3D" id="3.40.50.12780">
    <property type="entry name" value="N-terminal domain of ligase-like"/>
    <property type="match status" value="1"/>
</dbReference>
<dbReference type="OrthoDB" id="4790136at2"/>
<evidence type="ECO:0000313" key="4">
    <source>
        <dbReference type="Proteomes" id="UP000019754"/>
    </source>
</evidence>